<dbReference type="Pfam" id="PF00580">
    <property type="entry name" value="UvrD-helicase"/>
    <property type="match status" value="1"/>
</dbReference>
<keyword evidence="3 5" id="KW-0347">Helicase</keyword>
<keyword evidence="4 5" id="KW-0067">ATP-binding</keyword>
<dbReference type="PROSITE" id="PS51198">
    <property type="entry name" value="UVRD_HELICASE_ATP_BIND"/>
    <property type="match status" value="1"/>
</dbReference>
<dbReference type="GO" id="GO:0005829">
    <property type="term" value="C:cytosol"/>
    <property type="evidence" value="ECO:0007669"/>
    <property type="project" value="TreeGrafter"/>
</dbReference>
<dbReference type="InterPro" id="IPR000212">
    <property type="entry name" value="DNA_helicase_UvrD/REP"/>
</dbReference>
<name>A0A4R1RYI6_HYDET</name>
<dbReference type="InterPro" id="IPR027785">
    <property type="entry name" value="UvrD-like_helicase_C"/>
</dbReference>
<keyword evidence="1 5" id="KW-0547">Nucleotide-binding</keyword>
<dbReference type="SUPFAM" id="SSF52540">
    <property type="entry name" value="P-loop containing nucleoside triphosphate hydrolases"/>
    <property type="match status" value="1"/>
</dbReference>
<proteinExistence type="predicted"/>
<accession>A0A4R1RYI6</accession>
<dbReference type="PANTHER" id="PTHR11070:SF17">
    <property type="entry name" value="DNA HELICASE IV"/>
    <property type="match status" value="1"/>
</dbReference>
<dbReference type="InterPro" id="IPR014016">
    <property type="entry name" value="UvrD-like_ATP-bd"/>
</dbReference>
<comment type="caution">
    <text evidence="7">The sequence shown here is derived from an EMBL/GenBank/DDBJ whole genome shotgun (WGS) entry which is preliminary data.</text>
</comment>
<sequence length="757" mass="85115">MDELERQSEQQRLELVLREIREQLELSQGNVSGSRKELRAALDAYWERPTANVWDQAQQIEAVARQRSLTAATYQKRARLEKLSESPYFGRIDFREEAPLRQERPEAVYIGIASLVDRAGGAYLIYDWRSPIAGMFYDFEPGPAKYLCPAGTIRGEITLKRQYKIVAGRMLSLFDTDLQIDDEILQEILGRSADSKMRTIVASIQREQNRIIRDETHGLLLVQGPAGSGKTSIALHRAAYLLYLERNAITAKNILILSPNQIFSDYISGVLPELGEENVLQTTFREYILSFRRHFPLVVEERDAQLEYLLAGPAGPDDRAYAVRAAAVRYKSSPEFAQVIRNCLADLETELSRDCPALEWRGRTIMAPEEWRSLFRETLAYLPPTARLAQIKKRVQIQLRPSLHELRREKEAEIAAGGEEVNEKTIKALARLAAHRELEPLLAELDRLTTLIPFERYRRIFEDDALFARLTAGNAVPLEWPAIKAQTLEWFDRGFIPYEDLLPLIYCQGMLDGFPVRNGIRYLIIDEAQDYSALQYEILKRLFPEAAWTVLGDPAQAIHPYFQTADFEAVAAILGMERSLAIRLQRSYRSTREIQSFCQGLLVEAAAVEPINRSGDLPELHRLASPAALPETVARLIGELRAKGCRSLAVICKTAGEAAALYAALPEGHGLSLITREAGEFRSGGVIIPIYLAKGLEFDGVLIPDASAGVYSAARPGDRQLLYIACTRALHRLVLCHSAALSPYLANLDPGLYRSIP</sequence>
<dbReference type="Proteomes" id="UP000295008">
    <property type="component" value="Unassembled WGS sequence"/>
</dbReference>
<evidence type="ECO:0000313" key="8">
    <source>
        <dbReference type="Proteomes" id="UP000295008"/>
    </source>
</evidence>
<keyword evidence="2 5" id="KW-0378">Hydrolase</keyword>
<dbReference type="Pfam" id="PF13538">
    <property type="entry name" value="UvrD_C_2"/>
    <property type="match status" value="1"/>
</dbReference>
<dbReference type="GO" id="GO:0005524">
    <property type="term" value="F:ATP binding"/>
    <property type="evidence" value="ECO:0007669"/>
    <property type="project" value="UniProtKB-UniRule"/>
</dbReference>
<dbReference type="InterPro" id="IPR027417">
    <property type="entry name" value="P-loop_NTPase"/>
</dbReference>
<evidence type="ECO:0000313" key="7">
    <source>
        <dbReference type="EMBL" id="TCL71574.1"/>
    </source>
</evidence>
<evidence type="ECO:0000256" key="5">
    <source>
        <dbReference type="PROSITE-ProRule" id="PRU00560"/>
    </source>
</evidence>
<keyword evidence="8" id="KW-1185">Reference proteome</keyword>
<dbReference type="PANTHER" id="PTHR11070">
    <property type="entry name" value="UVRD / RECB / PCRA DNA HELICASE FAMILY MEMBER"/>
    <property type="match status" value="1"/>
</dbReference>
<feature type="domain" description="UvrD-like helicase ATP-binding" evidence="6">
    <location>
        <begin position="203"/>
        <end position="591"/>
    </location>
</feature>
<dbReference type="GO" id="GO:0003677">
    <property type="term" value="F:DNA binding"/>
    <property type="evidence" value="ECO:0007669"/>
    <property type="project" value="InterPro"/>
</dbReference>
<evidence type="ECO:0000259" key="6">
    <source>
        <dbReference type="PROSITE" id="PS51198"/>
    </source>
</evidence>
<reference evidence="7 8" key="1">
    <citation type="submission" date="2019-03" db="EMBL/GenBank/DDBJ databases">
        <title>Genomic Encyclopedia of Type Strains, Phase IV (KMG-IV): sequencing the most valuable type-strain genomes for metagenomic binning, comparative biology and taxonomic classification.</title>
        <authorList>
            <person name="Goeker M."/>
        </authorList>
    </citation>
    <scope>NUCLEOTIDE SEQUENCE [LARGE SCALE GENOMIC DNA]</scope>
    <source>
        <strain evidence="7 8">LX-B</strain>
    </source>
</reference>
<dbReference type="Gene3D" id="3.40.50.300">
    <property type="entry name" value="P-loop containing nucleotide triphosphate hydrolases"/>
    <property type="match status" value="3"/>
</dbReference>
<dbReference type="OrthoDB" id="9787585at2"/>
<evidence type="ECO:0000256" key="2">
    <source>
        <dbReference type="ARBA" id="ARBA00022801"/>
    </source>
</evidence>
<dbReference type="GO" id="GO:0043138">
    <property type="term" value="F:3'-5' DNA helicase activity"/>
    <property type="evidence" value="ECO:0007669"/>
    <property type="project" value="TreeGrafter"/>
</dbReference>
<evidence type="ECO:0000256" key="3">
    <source>
        <dbReference type="ARBA" id="ARBA00022806"/>
    </source>
</evidence>
<dbReference type="RefSeq" id="WP_132013720.1">
    <property type="nucleotide sequence ID" value="NZ_SLUN01000007.1"/>
</dbReference>
<dbReference type="GO" id="GO:0000725">
    <property type="term" value="P:recombinational repair"/>
    <property type="evidence" value="ECO:0007669"/>
    <property type="project" value="TreeGrafter"/>
</dbReference>
<dbReference type="GO" id="GO:0016787">
    <property type="term" value="F:hydrolase activity"/>
    <property type="evidence" value="ECO:0007669"/>
    <property type="project" value="UniProtKB-UniRule"/>
</dbReference>
<gene>
    <name evidence="7" type="ORF">EDC14_100736</name>
</gene>
<dbReference type="EMBL" id="SLUN01000007">
    <property type="protein sequence ID" value="TCL71574.1"/>
    <property type="molecule type" value="Genomic_DNA"/>
</dbReference>
<dbReference type="AlphaFoldDB" id="A0A4R1RYI6"/>
<protein>
    <submittedName>
        <fullName evidence="7">DNA helicase-2/ATP-dependent DNA helicase PcrA</fullName>
    </submittedName>
</protein>
<organism evidence="7 8">
    <name type="scientific">Hydrogenispora ethanolica</name>
    <dbReference type="NCBI Taxonomy" id="1082276"/>
    <lineage>
        <taxon>Bacteria</taxon>
        <taxon>Bacillati</taxon>
        <taxon>Bacillota</taxon>
        <taxon>Hydrogenispora</taxon>
    </lineage>
</organism>
<evidence type="ECO:0000256" key="1">
    <source>
        <dbReference type="ARBA" id="ARBA00022741"/>
    </source>
</evidence>
<feature type="binding site" evidence="5">
    <location>
        <begin position="224"/>
        <end position="231"/>
    </location>
    <ligand>
        <name>ATP</name>
        <dbReference type="ChEBI" id="CHEBI:30616"/>
    </ligand>
</feature>
<evidence type="ECO:0000256" key="4">
    <source>
        <dbReference type="ARBA" id="ARBA00022840"/>
    </source>
</evidence>